<accession>A0A8J3YW35</accession>
<evidence type="ECO:0000256" key="4">
    <source>
        <dbReference type="PROSITE-ProRule" id="PRU00335"/>
    </source>
</evidence>
<keyword evidence="1" id="KW-0805">Transcription regulation</keyword>
<organism evidence="6 7">
    <name type="scientific">Virgisporangium aliadipatigenens</name>
    <dbReference type="NCBI Taxonomy" id="741659"/>
    <lineage>
        <taxon>Bacteria</taxon>
        <taxon>Bacillati</taxon>
        <taxon>Actinomycetota</taxon>
        <taxon>Actinomycetes</taxon>
        <taxon>Micromonosporales</taxon>
        <taxon>Micromonosporaceae</taxon>
        <taxon>Virgisporangium</taxon>
    </lineage>
</organism>
<dbReference type="EMBL" id="BOPF01000051">
    <property type="protein sequence ID" value="GIJ51603.1"/>
    <property type="molecule type" value="Genomic_DNA"/>
</dbReference>
<feature type="domain" description="HTH tetR-type" evidence="5">
    <location>
        <begin position="1"/>
        <end position="59"/>
    </location>
</feature>
<evidence type="ECO:0000259" key="5">
    <source>
        <dbReference type="PROSITE" id="PS50977"/>
    </source>
</evidence>
<evidence type="ECO:0000256" key="1">
    <source>
        <dbReference type="ARBA" id="ARBA00023015"/>
    </source>
</evidence>
<gene>
    <name evidence="6" type="ORF">Val02_84890</name>
</gene>
<reference evidence="6" key="1">
    <citation type="submission" date="2021-01" db="EMBL/GenBank/DDBJ databases">
        <title>Whole genome shotgun sequence of Virgisporangium aliadipatigenens NBRC 105644.</title>
        <authorList>
            <person name="Komaki H."/>
            <person name="Tamura T."/>
        </authorList>
    </citation>
    <scope>NUCLEOTIDE SEQUENCE</scope>
    <source>
        <strain evidence="6">NBRC 105644</strain>
    </source>
</reference>
<dbReference type="PROSITE" id="PS50977">
    <property type="entry name" value="HTH_TETR_2"/>
    <property type="match status" value="1"/>
</dbReference>
<evidence type="ECO:0000256" key="2">
    <source>
        <dbReference type="ARBA" id="ARBA00023125"/>
    </source>
</evidence>
<feature type="DNA-binding region" description="H-T-H motif" evidence="4">
    <location>
        <begin position="22"/>
        <end position="41"/>
    </location>
</feature>
<dbReference type="InterPro" id="IPR050109">
    <property type="entry name" value="HTH-type_TetR-like_transc_reg"/>
</dbReference>
<dbReference type="Pfam" id="PF00440">
    <property type="entry name" value="TetR_N"/>
    <property type="match status" value="1"/>
</dbReference>
<evidence type="ECO:0000313" key="7">
    <source>
        <dbReference type="Proteomes" id="UP000619260"/>
    </source>
</evidence>
<keyword evidence="7" id="KW-1185">Reference proteome</keyword>
<dbReference type="PRINTS" id="PR00455">
    <property type="entry name" value="HTHTETR"/>
</dbReference>
<evidence type="ECO:0000313" key="6">
    <source>
        <dbReference type="EMBL" id="GIJ51603.1"/>
    </source>
</evidence>
<dbReference type="InterPro" id="IPR009057">
    <property type="entry name" value="Homeodomain-like_sf"/>
</dbReference>
<dbReference type="InterPro" id="IPR041347">
    <property type="entry name" value="MftR_C"/>
</dbReference>
<name>A0A8J3YW35_9ACTN</name>
<dbReference type="Gene3D" id="1.10.357.10">
    <property type="entry name" value="Tetracycline Repressor, domain 2"/>
    <property type="match status" value="1"/>
</dbReference>
<dbReference type="GO" id="GO:0000976">
    <property type="term" value="F:transcription cis-regulatory region binding"/>
    <property type="evidence" value="ECO:0007669"/>
    <property type="project" value="TreeGrafter"/>
</dbReference>
<keyword evidence="2 4" id="KW-0238">DNA-binding</keyword>
<keyword evidence="3" id="KW-0804">Transcription</keyword>
<proteinExistence type="predicted"/>
<protein>
    <submittedName>
        <fullName evidence="6">TetR family transcriptional regulator</fullName>
    </submittedName>
</protein>
<dbReference type="SUPFAM" id="SSF46689">
    <property type="entry name" value="Homeodomain-like"/>
    <property type="match status" value="1"/>
</dbReference>
<dbReference type="AlphaFoldDB" id="A0A8J3YW35"/>
<evidence type="ECO:0000256" key="3">
    <source>
        <dbReference type="ARBA" id="ARBA00023163"/>
    </source>
</evidence>
<dbReference type="GO" id="GO:0003700">
    <property type="term" value="F:DNA-binding transcription factor activity"/>
    <property type="evidence" value="ECO:0007669"/>
    <property type="project" value="TreeGrafter"/>
</dbReference>
<dbReference type="PANTHER" id="PTHR30055">
    <property type="entry name" value="HTH-TYPE TRANSCRIPTIONAL REGULATOR RUTR"/>
    <property type="match status" value="1"/>
</dbReference>
<dbReference type="PANTHER" id="PTHR30055:SF238">
    <property type="entry name" value="MYCOFACTOCIN BIOSYNTHESIS TRANSCRIPTIONAL REGULATOR MFTR-RELATED"/>
    <property type="match status" value="1"/>
</dbReference>
<dbReference type="Gene3D" id="1.10.10.60">
    <property type="entry name" value="Homeodomain-like"/>
    <property type="match status" value="1"/>
</dbReference>
<comment type="caution">
    <text evidence="6">The sequence shown here is derived from an EMBL/GenBank/DDBJ whole genome shotgun (WGS) entry which is preliminary data.</text>
</comment>
<dbReference type="InterPro" id="IPR001647">
    <property type="entry name" value="HTH_TetR"/>
</dbReference>
<sequence>MRAQVAAMAVDLFLERGFEETTVEDICARAEISRSTFFRYFPSKEDTLFERTADTGRAWLDALVARPAGEQPWAALRGSLDPRIEQLAAGGENVKRLMRLIVATPALAARHREKNAYWQELLRPEVARRLGAEPGDTADPRADAMIAAALGCLDAALKAWASSDRAAELPVLLDRAMSVVD</sequence>
<dbReference type="Proteomes" id="UP000619260">
    <property type="component" value="Unassembled WGS sequence"/>
</dbReference>
<dbReference type="Pfam" id="PF17754">
    <property type="entry name" value="TetR_C_14"/>
    <property type="match status" value="1"/>
</dbReference>